<dbReference type="RefSeq" id="WP_267919975.1">
    <property type="nucleotide sequence ID" value="NZ_BONS01000006.1"/>
</dbReference>
<evidence type="ECO:0000313" key="1">
    <source>
        <dbReference type="EMBL" id="MBG6139982.1"/>
    </source>
</evidence>
<dbReference type="Proteomes" id="UP000622552">
    <property type="component" value="Unassembled WGS sequence"/>
</dbReference>
<sequence>MDDWGWARYTRGCTCPASADTSSAVAWVPDTRATPRAATDW</sequence>
<name>A0A8J7KZ19_9ACTN</name>
<dbReference type="EMBL" id="JADOUF010000001">
    <property type="protein sequence ID" value="MBG6139982.1"/>
    <property type="molecule type" value="Genomic_DNA"/>
</dbReference>
<evidence type="ECO:0000313" key="2">
    <source>
        <dbReference type="Proteomes" id="UP000622552"/>
    </source>
</evidence>
<reference evidence="1" key="1">
    <citation type="submission" date="2020-11" db="EMBL/GenBank/DDBJ databases">
        <title>Sequencing the genomes of 1000 actinobacteria strains.</title>
        <authorList>
            <person name="Klenk H.-P."/>
        </authorList>
    </citation>
    <scope>NUCLEOTIDE SEQUENCE</scope>
    <source>
        <strain evidence="1">DSM 45356</strain>
    </source>
</reference>
<protein>
    <submittedName>
        <fullName evidence="1">Uncharacterized protein</fullName>
    </submittedName>
</protein>
<gene>
    <name evidence="1" type="ORF">IW245_006176</name>
</gene>
<keyword evidence="2" id="KW-1185">Reference proteome</keyword>
<organism evidence="1 2">
    <name type="scientific">Longispora fulva</name>
    <dbReference type="NCBI Taxonomy" id="619741"/>
    <lineage>
        <taxon>Bacteria</taxon>
        <taxon>Bacillati</taxon>
        <taxon>Actinomycetota</taxon>
        <taxon>Actinomycetes</taxon>
        <taxon>Micromonosporales</taxon>
        <taxon>Micromonosporaceae</taxon>
        <taxon>Longispora</taxon>
    </lineage>
</organism>
<dbReference type="AlphaFoldDB" id="A0A8J7KZ19"/>
<proteinExistence type="predicted"/>
<accession>A0A8J7KZ19</accession>
<comment type="caution">
    <text evidence="1">The sequence shown here is derived from an EMBL/GenBank/DDBJ whole genome shotgun (WGS) entry which is preliminary data.</text>
</comment>